<dbReference type="InterPro" id="IPR005135">
    <property type="entry name" value="Endo/exonuclease/phosphatase"/>
</dbReference>
<dbReference type="InterPro" id="IPR000477">
    <property type="entry name" value="RT_dom"/>
</dbReference>
<dbReference type="PANTHER" id="PTHR33116:SF86">
    <property type="entry name" value="REVERSE TRANSCRIPTASE DOMAIN-CONTAINING PROTEIN"/>
    <property type="match status" value="1"/>
</dbReference>
<dbReference type="Gene3D" id="3.60.10.10">
    <property type="entry name" value="Endonuclease/exonuclease/phosphatase"/>
    <property type="match status" value="1"/>
</dbReference>
<reference evidence="2" key="1">
    <citation type="journal article" date="2019" name="Database">
        <title>The radish genome database (RadishGD): an integrated information resource for radish genomics.</title>
        <authorList>
            <person name="Yu H.J."/>
            <person name="Baek S."/>
            <person name="Lee Y.J."/>
            <person name="Cho A."/>
            <person name="Mun J.H."/>
        </authorList>
    </citation>
    <scope>NUCLEOTIDE SEQUENCE [LARGE SCALE GENOMIC DNA]</scope>
    <source>
        <strain evidence="2">cv. WK10039</strain>
    </source>
</reference>
<gene>
    <name evidence="3" type="primary">LOC130495678</name>
</gene>
<dbReference type="GO" id="GO:0004523">
    <property type="term" value="F:RNA-DNA hybrid ribonuclease activity"/>
    <property type="evidence" value="ECO:0007669"/>
    <property type="project" value="InterPro"/>
</dbReference>
<dbReference type="GeneID" id="130495678"/>
<dbReference type="GO" id="GO:0003676">
    <property type="term" value="F:nucleic acid binding"/>
    <property type="evidence" value="ECO:0007669"/>
    <property type="project" value="InterPro"/>
</dbReference>
<protein>
    <submittedName>
        <fullName evidence="3">Uncharacterized protein LOC130495678</fullName>
    </submittedName>
</protein>
<dbReference type="InterPro" id="IPR036397">
    <property type="entry name" value="RNaseH_sf"/>
</dbReference>
<evidence type="ECO:0000313" key="3">
    <source>
        <dbReference type="RefSeq" id="XP_056843105.1"/>
    </source>
</evidence>
<dbReference type="AlphaFoldDB" id="A0A9W3BUS0"/>
<feature type="domain" description="Reverse transcriptase" evidence="1">
    <location>
        <begin position="371"/>
        <end position="630"/>
    </location>
</feature>
<dbReference type="CDD" id="cd06222">
    <property type="entry name" value="RNase_H_like"/>
    <property type="match status" value="1"/>
</dbReference>
<dbReference type="Pfam" id="PF00078">
    <property type="entry name" value="RVT_1"/>
    <property type="match status" value="1"/>
</dbReference>
<dbReference type="RefSeq" id="XP_056843105.1">
    <property type="nucleotide sequence ID" value="XM_056987125.1"/>
</dbReference>
<dbReference type="InterPro" id="IPR036691">
    <property type="entry name" value="Endo/exonu/phosph_ase_sf"/>
</dbReference>
<evidence type="ECO:0000259" key="1">
    <source>
        <dbReference type="PROSITE" id="PS50878"/>
    </source>
</evidence>
<dbReference type="SUPFAM" id="SSF56219">
    <property type="entry name" value="DNase I-like"/>
    <property type="match status" value="1"/>
</dbReference>
<dbReference type="Proteomes" id="UP000504610">
    <property type="component" value="Chromosome 6"/>
</dbReference>
<dbReference type="InterPro" id="IPR012337">
    <property type="entry name" value="RNaseH-like_sf"/>
</dbReference>
<dbReference type="Gene3D" id="3.30.420.10">
    <property type="entry name" value="Ribonuclease H-like superfamily/Ribonuclease H"/>
    <property type="match status" value="1"/>
</dbReference>
<dbReference type="InterPro" id="IPR002156">
    <property type="entry name" value="RNaseH_domain"/>
</dbReference>
<dbReference type="PROSITE" id="PS50878">
    <property type="entry name" value="RT_POL"/>
    <property type="match status" value="1"/>
</dbReference>
<reference evidence="3" key="2">
    <citation type="submission" date="2025-08" db="UniProtKB">
        <authorList>
            <consortium name="RefSeq"/>
        </authorList>
    </citation>
    <scope>IDENTIFICATION</scope>
    <source>
        <tissue evidence="3">Leaf</tissue>
    </source>
</reference>
<name>A0A9W3BUS0_RAPSA</name>
<dbReference type="OrthoDB" id="1934719at2759"/>
<dbReference type="CDD" id="cd01650">
    <property type="entry name" value="RT_nLTR_like"/>
    <property type="match status" value="1"/>
</dbReference>
<dbReference type="Pfam" id="PF03372">
    <property type="entry name" value="Exo_endo_phos"/>
    <property type="match status" value="1"/>
</dbReference>
<dbReference type="Pfam" id="PF13966">
    <property type="entry name" value="zf-RVT"/>
    <property type="match status" value="1"/>
</dbReference>
<dbReference type="InterPro" id="IPR043502">
    <property type="entry name" value="DNA/RNA_pol_sf"/>
</dbReference>
<dbReference type="InterPro" id="IPR044730">
    <property type="entry name" value="RNase_H-like_dom_plant"/>
</dbReference>
<dbReference type="SUPFAM" id="SSF53098">
    <property type="entry name" value="Ribonuclease H-like"/>
    <property type="match status" value="1"/>
</dbReference>
<sequence>MTELQEVTIQYINCPDPVESAARGQRVEESDERGDMEETTARIIANAQATRAAMLPHTTVIPSDSTIILGDSQITAVWDQLAFIALTRDSPWFLTGDFNEIIDNSEKSGGPERPESFFGPFRSFLSAADLFDLQHTGNFLSWRGKQGTHLVDCRLDRSIANSHWSDMFPTAKSHYLEFENSDHRPLLSTFEPTKKKPKRIFRIASCRRAIAMWSRKHYINSRKTIDKLKTSLDAELSKETTNDSLISSLNTQLLLAYKAEEEYWKQRSRQLWLTLGDKNTGFFHASTRGRRARNQLTVLENAQGEEVFAIQPSISHATNEKLTYIPSAAEIKEALFSIHPDKAPGPDGFSASFFQSNWSTVNPAIIKEIQDFFATGVLPSSIYETHIRLIPKTINPKKVVDYRLIALCNVYYKIISKLLSLRLKPVLEEIISENQSAFIPGRSISENVLITHEILHFLKTSDVQKKCSMAVKTDISKAYDRLEWNLIEKVLLQMGFHSIFVNWVMQCITTVTYSFLINEEVLGHVVPSRGIRQGDPISPYVFIHCGEVLSGMCKEAQRDGSMTGIRIATKFPRINHLLFADDTLFFVRSNPQSCLALKDILQKYERASGQMINTSIEKEGGAGKYLGLPELFGRKKKDLFASIVDRIKQRAVCWSSKQLSAAGKLTLLKSILTAIPTFSMTCFLLPVGLCKKIQSILTRFFWDGNDSKRKICWISWDNLTKPKSMGVLGFRDIQHFNKALLDSYGWLLNRSGEYSSKSGYLALHLTETNAAGTAHIPDDFNWYKSVWSPTMLPKIQLFLWKVLQGAISTGENLQRRGLLTETNCIRCGAQETTNHIFFHCDFERQVWKYIISPLTITAETSFGHELQTSRFRINLPPIGVAPNLFHWIAWTIWTSRNLLIFENRTLSPTLTMTRAIASAREWTLAHINSPSPSPKPIALEPRKSTSPNGTTLIFTDASWIASTKQAGLAWISTDANKQEINRGSLATEHIASPLLAESLAVRASLLHASTLGYTKIWIHSDSQELVRLDNGPADRLAKSAFSNGLIGPNV</sequence>
<keyword evidence="2" id="KW-1185">Reference proteome</keyword>
<accession>A0A9W3BUS0</accession>
<evidence type="ECO:0000313" key="2">
    <source>
        <dbReference type="Proteomes" id="UP000504610"/>
    </source>
</evidence>
<dbReference type="KEGG" id="rsz:130495678"/>
<dbReference type="Pfam" id="PF13456">
    <property type="entry name" value="RVT_3"/>
    <property type="match status" value="1"/>
</dbReference>
<dbReference type="SUPFAM" id="SSF56672">
    <property type="entry name" value="DNA/RNA polymerases"/>
    <property type="match status" value="1"/>
</dbReference>
<proteinExistence type="predicted"/>
<dbReference type="PANTHER" id="PTHR33116">
    <property type="entry name" value="REVERSE TRANSCRIPTASE ZINC-BINDING DOMAIN-CONTAINING PROTEIN-RELATED-RELATED"/>
    <property type="match status" value="1"/>
</dbReference>
<organism evidence="2 3">
    <name type="scientific">Raphanus sativus</name>
    <name type="common">Radish</name>
    <name type="synonym">Raphanus raphanistrum var. sativus</name>
    <dbReference type="NCBI Taxonomy" id="3726"/>
    <lineage>
        <taxon>Eukaryota</taxon>
        <taxon>Viridiplantae</taxon>
        <taxon>Streptophyta</taxon>
        <taxon>Embryophyta</taxon>
        <taxon>Tracheophyta</taxon>
        <taxon>Spermatophyta</taxon>
        <taxon>Magnoliopsida</taxon>
        <taxon>eudicotyledons</taxon>
        <taxon>Gunneridae</taxon>
        <taxon>Pentapetalae</taxon>
        <taxon>rosids</taxon>
        <taxon>malvids</taxon>
        <taxon>Brassicales</taxon>
        <taxon>Brassicaceae</taxon>
        <taxon>Brassiceae</taxon>
        <taxon>Raphanus</taxon>
    </lineage>
</organism>
<dbReference type="InterPro" id="IPR026960">
    <property type="entry name" value="RVT-Znf"/>
</dbReference>